<dbReference type="GO" id="GO:0005829">
    <property type="term" value="C:cytosol"/>
    <property type="evidence" value="ECO:0007669"/>
    <property type="project" value="UniProtKB-SubCell"/>
</dbReference>
<dbReference type="Pfam" id="PF12257">
    <property type="entry name" value="IML1"/>
    <property type="match status" value="1"/>
</dbReference>
<dbReference type="GO" id="GO:0034198">
    <property type="term" value="P:cellular response to amino acid starvation"/>
    <property type="evidence" value="ECO:0007669"/>
    <property type="project" value="TreeGrafter"/>
</dbReference>
<protein>
    <recommendedName>
        <fullName evidence="11">GATOR1 complex protein DEPDC5</fullName>
    </recommendedName>
    <alternativeName>
        <fullName evidence="12">DEP domain-containing protein 5</fullName>
    </alternativeName>
</protein>
<proteinExistence type="inferred from homology"/>
<dbReference type="GO" id="GO:0035556">
    <property type="term" value="P:intracellular signal transduction"/>
    <property type="evidence" value="ECO:0007669"/>
    <property type="project" value="InterPro"/>
</dbReference>
<dbReference type="InterPro" id="IPR048255">
    <property type="entry name" value="IML1_N"/>
</dbReference>
<dbReference type="GO" id="GO:0010508">
    <property type="term" value="P:positive regulation of autophagy"/>
    <property type="evidence" value="ECO:0007669"/>
    <property type="project" value="TreeGrafter"/>
</dbReference>
<keyword evidence="9" id="KW-0472">Membrane</keyword>
<gene>
    <name evidence="15" type="primary">DEPDC5</name>
</gene>
<dbReference type="CDD" id="cd04449">
    <property type="entry name" value="DEP_DEPDC5-like"/>
    <property type="match status" value="1"/>
</dbReference>
<feature type="region of interest" description="Disordered" evidence="13">
    <location>
        <begin position="893"/>
        <end position="912"/>
    </location>
</feature>
<organism evidence="15 16">
    <name type="scientific">Coturnix japonica</name>
    <name type="common">Japanese quail</name>
    <name type="synonym">Coturnix coturnix japonica</name>
    <dbReference type="NCBI Taxonomy" id="93934"/>
    <lineage>
        <taxon>Eukaryota</taxon>
        <taxon>Metazoa</taxon>
        <taxon>Chordata</taxon>
        <taxon>Craniata</taxon>
        <taxon>Vertebrata</taxon>
        <taxon>Euteleostomi</taxon>
        <taxon>Archelosauria</taxon>
        <taxon>Archosauria</taxon>
        <taxon>Dinosauria</taxon>
        <taxon>Saurischia</taxon>
        <taxon>Theropoda</taxon>
        <taxon>Coelurosauria</taxon>
        <taxon>Aves</taxon>
        <taxon>Neognathae</taxon>
        <taxon>Galloanserae</taxon>
        <taxon>Galliformes</taxon>
        <taxon>Phasianidae</taxon>
        <taxon>Perdicinae</taxon>
        <taxon>Coturnix</taxon>
    </lineage>
</organism>
<dbReference type="GeneTree" id="ENSGT00390000016559"/>
<dbReference type="PANTHER" id="PTHR13179:SF8">
    <property type="entry name" value="GATOR COMPLEX PROTEIN DEPDC5"/>
    <property type="match status" value="1"/>
</dbReference>
<sequence length="1432" mass="162453">MAPVWCLSALFACLYSLIFRLLFSKPIDLLTAVTKVEFAGIRAQAGELWVKSEKVTCGFISEDTRVVFRSTSAMVYIFIQMSCEMWDFDIYGDLYFEKAVNGFLADLFTKWKEKNCSHEVTVVLFSRTFYEAKCIDEFPETHRASIRQDHEGRFYEDFYKVVVQNERREEWTSLLVTIKKLFIQYPVLVRLEQAEGFPPGFNSTSAQGNYLEAINLSFNVFDKHYINRNFDRTGQMSVVITPGVGVFEVDRLLMILTKQRMIDNGIGVDLVCMGEQPLHAVPLFKLHNRCGPGDSRLGDDYNIPHWINHSFYTSKSQLQCNSFTPRIKLAGRKVEVTEPYDFISALGAPKDAENALPIQVDYDGYDAQVFRLPGPSRAQRCTTFRSVRERESRTRKSSSSYDVSCSPSLQSRVLPSEEVRSQASDDSSLGKISNILMIPRPHLHQYEVSSSLSYTGTRDVLENMLESQQRDSSAPGRFHVGSAESMLHIRPGGCTPQRALINPFAPSRMPMKLTSNRRRWMHTFPVGPSGEAIQIHHQTRQNMAEMQDSGQQDLTHSSAELLELAYHEAAGRHSSSRHPGDGASFLGFSGTEEYSNGLAGSNILTLSAPPVVPGFCCTVGVDWKSLTTPACLPLTTDYFPDRQSLQNDYTEGCYDLLPEADMDRRDEEGVQMTAQQVFEEFICQRLMQGYQIIVQPKPQKPATTVPPPLSSSPLYSRGLVSRNRPEEEDQYWLSMGRTFHKVTLKDKIITVTRYLPKYPYESAQINYTYSLCPSHSDSEFVSCWVEFSHERLEEYKWNYLDQYICSAGSEDFSLIESLKFWRTRFLLLPACISATKRIMEGEVHCDVYGDKPRSDEEEWQLLDGFIRFVEGLNRIRRRHRSDRMIRKGSAMKGLQISGPLPTHSLEQSGPPIGKKGTSALSALLEMEANQKSLGEQQTAVLSGKSSGQPSESGSIAITPTYMDSPRKVSAPIGRNVASCPGFWTYFSLLCSSQQCSVSSLTSSSTLMEILEAMKHPTTGIQLLSEQKGLSPSCFISAEVVHWLVNHVEGVQTHAMAIDLMQKMLEEQLIVHASGEALRTFIYGFYFYKIVGDKEPDRVGMQQPAMWHTAAMDDFSAFQRKWFEVAFVAEELLHSEIPAFFLPWLPSRPASYASRHSSFSRSFGGRSQAAALLAATVPEQRTVTLDVDVNNRTDRLEWCSCYYHGNFSLNAAFEIKLHWMAVTAAVLFEMVQGWHRKATSCGFLLVPVLEGPFALPSYLYGDPLRAQLFIPLNVSCLLKEGSEHLFDGFEPETYWDRMHLLQEAIAYRFGFVQDKYSASAFNFPAENKPQYIHVTGTVFLQLPYSKRKFSCGQQRRRRNSTSSTTQNMFCEERIGYNWAYNTMLTKTWRSSATGDEKFADRLLKDFTDFCWNKDSRLVLFWTDCLDKMHASAP</sequence>
<evidence type="ECO:0000256" key="13">
    <source>
        <dbReference type="SAM" id="MobiDB-lite"/>
    </source>
</evidence>
<keyword evidence="6" id="KW-0963">Cytoplasm</keyword>
<dbReference type="GO" id="GO:0005765">
    <property type="term" value="C:lysosomal membrane"/>
    <property type="evidence" value="ECO:0007669"/>
    <property type="project" value="UniProtKB-SubCell"/>
</dbReference>
<dbReference type="Ensembl" id="ENSCJPT00005022476.1">
    <property type="protein sequence ID" value="ENSCJPP00005015920.1"/>
    <property type="gene ID" value="ENSCJPG00005011177.1"/>
</dbReference>
<feature type="compositionally biased region" description="Polar residues" evidence="13">
    <location>
        <begin position="934"/>
        <end position="957"/>
    </location>
</feature>
<evidence type="ECO:0000256" key="7">
    <source>
        <dbReference type="ARBA" id="ARBA00022553"/>
    </source>
</evidence>
<evidence type="ECO:0000256" key="3">
    <source>
        <dbReference type="ARBA" id="ARBA00004656"/>
    </source>
</evidence>
<evidence type="ECO:0000256" key="5">
    <source>
        <dbReference type="ARBA" id="ARBA00022468"/>
    </source>
</evidence>
<evidence type="ECO:0000256" key="11">
    <source>
        <dbReference type="ARBA" id="ARBA00070737"/>
    </source>
</evidence>
<dbReference type="GO" id="GO:0005096">
    <property type="term" value="F:GTPase activator activity"/>
    <property type="evidence" value="ECO:0007669"/>
    <property type="project" value="UniProtKB-KW"/>
</dbReference>
<dbReference type="GO" id="GO:1904262">
    <property type="term" value="P:negative regulation of TORC1 signaling"/>
    <property type="evidence" value="ECO:0007669"/>
    <property type="project" value="TreeGrafter"/>
</dbReference>
<comment type="subcellular location">
    <subcellularLocation>
        <location evidence="1">Cytoplasm</location>
        <location evidence="1">Cytosol</location>
    </subcellularLocation>
    <subcellularLocation>
        <location evidence="2">Cytoplasm</location>
        <location evidence="2">Perinuclear region</location>
    </subcellularLocation>
    <subcellularLocation>
        <location evidence="3">Lysosome membrane</location>
    </subcellularLocation>
</comment>
<reference evidence="15" key="1">
    <citation type="submission" date="2015-11" db="EMBL/GenBank/DDBJ databases">
        <authorList>
            <consortium name="International Coturnix japonica Genome Analysis Consortium"/>
            <person name="Warren W."/>
            <person name="Burt D.W."/>
            <person name="Antin P.B."/>
            <person name="Lanford R."/>
            <person name="Gros J."/>
            <person name="Wilson R.K."/>
        </authorList>
    </citation>
    <scope>NUCLEOTIDE SEQUENCE [LARGE SCALE GENOMIC DNA]</scope>
</reference>
<evidence type="ECO:0000313" key="16">
    <source>
        <dbReference type="Proteomes" id="UP000694412"/>
    </source>
</evidence>
<keyword evidence="10" id="KW-0458">Lysosome</keyword>
<dbReference type="Pfam" id="PF19418">
    <property type="entry name" value="DEPDC5_CTD"/>
    <property type="match status" value="1"/>
</dbReference>
<dbReference type="InterPro" id="IPR027244">
    <property type="entry name" value="IML1"/>
</dbReference>
<name>A0A8C2YCB5_COTJA</name>
<evidence type="ECO:0000256" key="9">
    <source>
        <dbReference type="ARBA" id="ARBA00023136"/>
    </source>
</evidence>
<dbReference type="InterPro" id="IPR036388">
    <property type="entry name" value="WH-like_DNA-bd_sf"/>
</dbReference>
<dbReference type="Gene3D" id="1.10.10.10">
    <property type="entry name" value="Winged helix-like DNA-binding domain superfamily/Winged helix DNA-binding domain"/>
    <property type="match status" value="1"/>
</dbReference>
<keyword evidence="8" id="KW-0832">Ubl conjugation</keyword>
<dbReference type="InterPro" id="IPR000591">
    <property type="entry name" value="DEP_dom"/>
</dbReference>
<evidence type="ECO:0000256" key="8">
    <source>
        <dbReference type="ARBA" id="ARBA00022843"/>
    </source>
</evidence>
<reference evidence="15" key="2">
    <citation type="submission" date="2025-08" db="UniProtKB">
        <authorList>
            <consortium name="Ensembl"/>
        </authorList>
    </citation>
    <scope>IDENTIFICATION</scope>
</reference>
<keyword evidence="16" id="KW-1185">Reference proteome</keyword>
<evidence type="ECO:0000256" key="4">
    <source>
        <dbReference type="ARBA" id="ARBA00005643"/>
    </source>
</evidence>
<evidence type="ECO:0000256" key="12">
    <source>
        <dbReference type="ARBA" id="ARBA00079194"/>
    </source>
</evidence>
<dbReference type="Pfam" id="PF00610">
    <property type="entry name" value="DEP"/>
    <property type="match status" value="1"/>
</dbReference>
<dbReference type="SUPFAM" id="SSF46785">
    <property type="entry name" value="Winged helix' DNA-binding domain"/>
    <property type="match status" value="1"/>
</dbReference>
<dbReference type="GO" id="GO:0048471">
    <property type="term" value="C:perinuclear region of cytoplasm"/>
    <property type="evidence" value="ECO:0007669"/>
    <property type="project" value="UniProtKB-SubCell"/>
</dbReference>
<dbReference type="PANTHER" id="PTHR13179">
    <property type="entry name" value="DEP DOMAIN CONTAINING PROTEIN 5"/>
    <property type="match status" value="1"/>
</dbReference>
<evidence type="ECO:0000256" key="1">
    <source>
        <dbReference type="ARBA" id="ARBA00004514"/>
    </source>
</evidence>
<dbReference type="Proteomes" id="UP000694412">
    <property type="component" value="Chromosome 15"/>
</dbReference>
<keyword evidence="7" id="KW-0597">Phosphoprotein</keyword>
<feature type="region of interest" description="Disordered" evidence="13">
    <location>
        <begin position="934"/>
        <end position="959"/>
    </location>
</feature>
<evidence type="ECO:0000313" key="15">
    <source>
        <dbReference type="Ensembl" id="ENSCJPP00005015920.1"/>
    </source>
</evidence>
<dbReference type="GO" id="GO:1990130">
    <property type="term" value="C:GATOR1 complex"/>
    <property type="evidence" value="ECO:0007669"/>
    <property type="project" value="TreeGrafter"/>
</dbReference>
<reference evidence="15" key="3">
    <citation type="submission" date="2025-09" db="UniProtKB">
        <authorList>
            <consortium name="Ensembl"/>
        </authorList>
    </citation>
    <scope>IDENTIFICATION</scope>
</reference>
<dbReference type="PROSITE" id="PS50186">
    <property type="entry name" value="DEP"/>
    <property type="match status" value="1"/>
</dbReference>
<evidence type="ECO:0000256" key="10">
    <source>
        <dbReference type="ARBA" id="ARBA00023228"/>
    </source>
</evidence>
<dbReference type="InterPro" id="IPR045838">
    <property type="entry name" value="DEPDC5_CTD"/>
</dbReference>
<keyword evidence="5" id="KW-0343">GTPase activation</keyword>
<comment type="similarity">
    <text evidence="4">Belongs to the IML1 family.</text>
</comment>
<dbReference type="SMART" id="SM00049">
    <property type="entry name" value="DEP"/>
    <property type="match status" value="1"/>
</dbReference>
<accession>A0A8C2YCB5</accession>
<evidence type="ECO:0000256" key="2">
    <source>
        <dbReference type="ARBA" id="ARBA00004556"/>
    </source>
</evidence>
<dbReference type="InterPro" id="IPR036390">
    <property type="entry name" value="WH_DNA-bd_sf"/>
</dbReference>
<evidence type="ECO:0000259" key="14">
    <source>
        <dbReference type="PROSITE" id="PS50186"/>
    </source>
</evidence>
<feature type="domain" description="DEP" evidence="14">
    <location>
        <begin position="1016"/>
        <end position="1091"/>
    </location>
</feature>
<evidence type="ECO:0000256" key="6">
    <source>
        <dbReference type="ARBA" id="ARBA00022490"/>
    </source>
</evidence>
<dbReference type="FunFam" id="1.10.10.10:FF:000171">
    <property type="entry name" value="DEP domain-containing protein 5 isoform X2"/>
    <property type="match status" value="1"/>
</dbReference>